<comment type="caution">
    <text evidence="2">The sequence shown here is derived from an EMBL/GenBank/DDBJ whole genome shotgun (WGS) entry which is preliminary data.</text>
</comment>
<dbReference type="Proteomes" id="UP000233524">
    <property type="component" value="Unassembled WGS sequence"/>
</dbReference>
<proteinExistence type="predicted"/>
<name>A0A2N3MYB3_9PEZI</name>
<evidence type="ECO:0000313" key="3">
    <source>
        <dbReference type="Proteomes" id="UP000233524"/>
    </source>
</evidence>
<sequence length="213" mass="23758">MQHLPAGDLSVGYRRVHGDNKPKNGNMGVDKSTVLDISKWPTAQKFVARCTEFLNEVQDLTPGKDLETRLNRDYGPGNPYYEDFCSYIKQGVKEGWVAETELDGPKYRRGKISVPTPETRYFSITTVFMDSQEEYSGQYHAHPYGEINCVIQIDDGAELKGMQGWQGAGWTSPGPGTHHYPQVRKGALVALFFLPAGRISYNANPSDPQPVSL</sequence>
<dbReference type="STRING" id="41688.A0A2N3MYB3"/>
<dbReference type="VEuPathDB" id="FungiDB:jhhlp_008537"/>
<dbReference type="InParanoid" id="A0A2N3MYB3"/>
<dbReference type="EMBL" id="NLAX01001623">
    <property type="protein sequence ID" value="PKS05169.1"/>
    <property type="molecule type" value="Genomic_DNA"/>
</dbReference>
<evidence type="ECO:0000256" key="1">
    <source>
        <dbReference type="SAM" id="MobiDB-lite"/>
    </source>
</evidence>
<evidence type="ECO:0008006" key="4">
    <source>
        <dbReference type="Google" id="ProtNLM"/>
    </source>
</evidence>
<keyword evidence="3" id="KW-1185">Reference proteome</keyword>
<organism evidence="2 3">
    <name type="scientific">Lomentospora prolificans</name>
    <dbReference type="NCBI Taxonomy" id="41688"/>
    <lineage>
        <taxon>Eukaryota</taxon>
        <taxon>Fungi</taxon>
        <taxon>Dikarya</taxon>
        <taxon>Ascomycota</taxon>
        <taxon>Pezizomycotina</taxon>
        <taxon>Sordariomycetes</taxon>
        <taxon>Hypocreomycetidae</taxon>
        <taxon>Microascales</taxon>
        <taxon>Microascaceae</taxon>
        <taxon>Lomentospora</taxon>
    </lineage>
</organism>
<reference evidence="2 3" key="1">
    <citation type="journal article" date="2017" name="G3 (Bethesda)">
        <title>First Draft Genome Sequence of the Pathogenic Fungus Lomentospora prolificans (Formerly Scedosporium prolificans).</title>
        <authorList>
            <person name="Luo R."/>
            <person name="Zimin A."/>
            <person name="Workman R."/>
            <person name="Fan Y."/>
            <person name="Pertea G."/>
            <person name="Grossman N."/>
            <person name="Wear M.P."/>
            <person name="Jia B."/>
            <person name="Miller H."/>
            <person name="Casadevall A."/>
            <person name="Timp W."/>
            <person name="Zhang S.X."/>
            <person name="Salzberg S.L."/>
        </authorList>
    </citation>
    <scope>NUCLEOTIDE SEQUENCE [LARGE SCALE GENOMIC DNA]</scope>
    <source>
        <strain evidence="2 3">JHH-5317</strain>
    </source>
</reference>
<dbReference type="OrthoDB" id="2845956at2759"/>
<protein>
    <recommendedName>
        <fullName evidence="4">p-hydroxylaminobenzoate lyase</fullName>
    </recommendedName>
</protein>
<gene>
    <name evidence="2" type="ORF">jhhlp_008537</name>
</gene>
<dbReference type="Pfam" id="PF16155">
    <property type="entry name" value="PnbB"/>
    <property type="match status" value="1"/>
</dbReference>
<evidence type="ECO:0000313" key="2">
    <source>
        <dbReference type="EMBL" id="PKS05169.1"/>
    </source>
</evidence>
<accession>A0A2N3MYB3</accession>
<feature type="region of interest" description="Disordered" evidence="1">
    <location>
        <begin position="1"/>
        <end position="28"/>
    </location>
</feature>
<dbReference type="AlphaFoldDB" id="A0A2N3MYB3"/>
<dbReference type="InterPro" id="IPR032345">
    <property type="entry name" value="PnbB"/>
</dbReference>